<keyword evidence="2" id="KW-1185">Reference proteome</keyword>
<proteinExistence type="predicted"/>
<evidence type="ECO:0000313" key="1">
    <source>
        <dbReference type="EMBL" id="KDS94515.1"/>
    </source>
</evidence>
<organism evidence="1 2">
    <name type="scientific">Dermabacter hominis 1368</name>
    <dbReference type="NCBI Taxonomy" id="1450519"/>
    <lineage>
        <taxon>Bacteria</taxon>
        <taxon>Bacillati</taxon>
        <taxon>Actinomycetota</taxon>
        <taxon>Actinomycetes</taxon>
        <taxon>Micrococcales</taxon>
        <taxon>Dermabacteraceae</taxon>
        <taxon>Dermabacter</taxon>
    </lineage>
</organism>
<protein>
    <submittedName>
        <fullName evidence="1">Uncharacterized protein</fullName>
    </submittedName>
</protein>
<sequence>MAAGLGRITILCALPLCFVVTSCVGRSPLGVLRDGEWNTALMRSPLPLARLGRSGFGVRGRAWRVLGALR</sequence>
<dbReference type="Proteomes" id="UP000030182">
    <property type="component" value="Unassembled WGS sequence"/>
</dbReference>
<dbReference type="EMBL" id="JDRS01000001">
    <property type="protein sequence ID" value="KDS94515.1"/>
    <property type="molecule type" value="Genomic_DNA"/>
</dbReference>
<evidence type="ECO:0000313" key="2">
    <source>
        <dbReference type="Proteomes" id="UP000030182"/>
    </source>
</evidence>
<name>A0ABR4SMU1_9MICO</name>
<comment type="caution">
    <text evidence="1">The sequence shown here is derived from an EMBL/GenBank/DDBJ whole genome shotgun (WGS) entry which is preliminary data.</text>
</comment>
<gene>
    <name evidence="1" type="ORF">DHOM_00530</name>
</gene>
<accession>A0ABR4SMU1</accession>
<reference evidence="1 2" key="1">
    <citation type="submission" date="2014-01" db="EMBL/GenBank/DDBJ databases">
        <title>Draft genome sequence of the multidrug-resistant clinical isolate Dermabacter hominis 1368.</title>
        <authorList>
            <person name="Albersmeier A."/>
            <person name="Bomholt C."/>
            <person name="Glaub A."/>
            <person name="Ruckert C."/>
            <person name="Soriano F."/>
            <person name="Fernandez-Natal I."/>
            <person name="Tauch A."/>
        </authorList>
    </citation>
    <scope>NUCLEOTIDE SEQUENCE [LARGE SCALE GENOMIC DNA]</scope>
    <source>
        <strain evidence="1 2">1368</strain>
    </source>
</reference>
<dbReference type="PROSITE" id="PS51257">
    <property type="entry name" value="PROKAR_LIPOPROTEIN"/>
    <property type="match status" value="1"/>
</dbReference>